<dbReference type="Proteomes" id="UP000832011">
    <property type="component" value="Chromosome"/>
</dbReference>
<proteinExistence type="predicted"/>
<evidence type="ECO:0000313" key="2">
    <source>
        <dbReference type="Proteomes" id="UP000832011"/>
    </source>
</evidence>
<evidence type="ECO:0008006" key="3">
    <source>
        <dbReference type="Google" id="ProtNLM"/>
    </source>
</evidence>
<accession>A0ABY4E6Q4</accession>
<keyword evidence="2" id="KW-1185">Reference proteome</keyword>
<evidence type="ECO:0000313" key="1">
    <source>
        <dbReference type="EMBL" id="UOO91142.1"/>
    </source>
</evidence>
<sequence>MRVAVLVGVLMLQAACASEDEAASTDLSADCQAAYEVYLKQVDALPAEEVKQITATTGMSVDEAKKISRQMYADMSDADCRDVQASMAAEQ</sequence>
<gene>
    <name evidence="1" type="ORF">LVJ82_09345</name>
</gene>
<dbReference type="RefSeq" id="WP_058304718.1">
    <property type="nucleotide sequence ID" value="NZ_CABKVG010000004.1"/>
</dbReference>
<protein>
    <recommendedName>
        <fullName evidence="3">Lipoprotein</fullName>
    </recommendedName>
</protein>
<name>A0ABY4E6Q4_9NEIS</name>
<organism evidence="1 2">
    <name type="scientific">Vitreoscilla massiliensis</name>
    <dbReference type="NCBI Taxonomy" id="1689272"/>
    <lineage>
        <taxon>Bacteria</taxon>
        <taxon>Pseudomonadati</taxon>
        <taxon>Pseudomonadota</taxon>
        <taxon>Betaproteobacteria</taxon>
        <taxon>Neisseriales</taxon>
        <taxon>Neisseriaceae</taxon>
        <taxon>Vitreoscilla</taxon>
    </lineage>
</organism>
<dbReference type="EMBL" id="CP091511">
    <property type="protein sequence ID" value="UOO91142.1"/>
    <property type="molecule type" value="Genomic_DNA"/>
</dbReference>
<reference evidence="1 2" key="1">
    <citation type="journal article" date="2022" name="Res Sq">
        <title>Evolution of multicellular longitudinally dividing oral cavity symbionts (Neisseriaceae).</title>
        <authorList>
            <person name="Nyongesa S."/>
            <person name="Weber P."/>
            <person name="Bernet E."/>
            <person name="Pullido F."/>
            <person name="Nieckarz M."/>
            <person name="Delaby M."/>
            <person name="Nieves C."/>
            <person name="Viehboeck T."/>
            <person name="Krause N."/>
            <person name="Rivera-Millot A."/>
            <person name="Nakamura A."/>
            <person name="Vischer N."/>
            <person name="VanNieuwenhze M."/>
            <person name="Brun Y."/>
            <person name="Cava F."/>
            <person name="Bulgheresi S."/>
            <person name="Veyrier F."/>
        </authorList>
    </citation>
    <scope>NUCLEOTIDE SEQUENCE [LARGE SCALE GENOMIC DNA]</scope>
    <source>
        <strain evidence="1 2">SN4</strain>
    </source>
</reference>